<protein>
    <submittedName>
        <fullName evidence="3">SWIRM domain-containing protein FUN19</fullName>
    </submittedName>
</protein>
<name>A0AAN7AM83_9PEZI</name>
<dbReference type="Pfam" id="PF04433">
    <property type="entry name" value="SWIRM"/>
    <property type="match status" value="1"/>
</dbReference>
<feature type="compositionally biased region" description="Low complexity" evidence="1">
    <location>
        <begin position="14"/>
        <end position="27"/>
    </location>
</feature>
<keyword evidence="4" id="KW-1185">Reference proteome</keyword>
<feature type="domain" description="SWIRM" evidence="2">
    <location>
        <begin position="318"/>
        <end position="417"/>
    </location>
</feature>
<dbReference type="GO" id="GO:0070210">
    <property type="term" value="C:Rpd3L-Expanded complex"/>
    <property type="evidence" value="ECO:0007669"/>
    <property type="project" value="TreeGrafter"/>
</dbReference>
<dbReference type="PANTHER" id="PTHR12374:SF21">
    <property type="entry name" value="SWIRM DOMAIN-CONTAINING PROTEIN FUN19-RELATED"/>
    <property type="match status" value="1"/>
</dbReference>
<reference evidence="3" key="1">
    <citation type="journal article" date="2023" name="Mol. Phylogenet. Evol.">
        <title>Genome-scale phylogeny and comparative genomics of the fungal order Sordariales.</title>
        <authorList>
            <person name="Hensen N."/>
            <person name="Bonometti L."/>
            <person name="Westerberg I."/>
            <person name="Brannstrom I.O."/>
            <person name="Guillou S."/>
            <person name="Cros-Aarteil S."/>
            <person name="Calhoun S."/>
            <person name="Haridas S."/>
            <person name="Kuo A."/>
            <person name="Mondo S."/>
            <person name="Pangilinan J."/>
            <person name="Riley R."/>
            <person name="LaButti K."/>
            <person name="Andreopoulos B."/>
            <person name="Lipzen A."/>
            <person name="Chen C."/>
            <person name="Yan M."/>
            <person name="Daum C."/>
            <person name="Ng V."/>
            <person name="Clum A."/>
            <person name="Steindorff A."/>
            <person name="Ohm R.A."/>
            <person name="Martin F."/>
            <person name="Silar P."/>
            <person name="Natvig D.O."/>
            <person name="Lalanne C."/>
            <person name="Gautier V."/>
            <person name="Ament-Velasquez S.L."/>
            <person name="Kruys A."/>
            <person name="Hutchinson M.I."/>
            <person name="Powell A.J."/>
            <person name="Barry K."/>
            <person name="Miller A.N."/>
            <person name="Grigoriev I.V."/>
            <person name="Debuchy R."/>
            <person name="Gladieux P."/>
            <person name="Hiltunen Thoren M."/>
            <person name="Johannesson H."/>
        </authorList>
    </citation>
    <scope>NUCLEOTIDE SEQUENCE</scope>
    <source>
        <strain evidence="3">PSN309</strain>
    </source>
</reference>
<dbReference type="PANTHER" id="PTHR12374">
    <property type="entry name" value="TRANSCRIPTIONAL ADAPTOR 2 ADA2 -RELATED"/>
    <property type="match status" value="1"/>
</dbReference>
<gene>
    <name evidence="3" type="ORF">QBC35DRAFT_377845</name>
</gene>
<dbReference type="InterPro" id="IPR036388">
    <property type="entry name" value="WH-like_DNA-bd_sf"/>
</dbReference>
<dbReference type="InterPro" id="IPR009057">
    <property type="entry name" value="Homeodomain-like_sf"/>
</dbReference>
<evidence type="ECO:0000259" key="2">
    <source>
        <dbReference type="PROSITE" id="PS50934"/>
    </source>
</evidence>
<dbReference type="AlphaFoldDB" id="A0AAN7AM83"/>
<dbReference type="SUPFAM" id="SSF46689">
    <property type="entry name" value="Homeodomain-like"/>
    <property type="match status" value="1"/>
</dbReference>
<evidence type="ECO:0000256" key="1">
    <source>
        <dbReference type="SAM" id="MobiDB-lite"/>
    </source>
</evidence>
<dbReference type="FunFam" id="1.10.10.10:FF:000087">
    <property type="entry name" value="Transcriptional adapter 2"/>
    <property type="match status" value="1"/>
</dbReference>
<dbReference type="Gene3D" id="1.10.10.10">
    <property type="entry name" value="Winged helix-like DNA-binding domain superfamily/Winged helix DNA-binding domain"/>
    <property type="match status" value="1"/>
</dbReference>
<dbReference type="GO" id="GO:0006338">
    <property type="term" value="P:chromatin remodeling"/>
    <property type="evidence" value="ECO:0007669"/>
    <property type="project" value="TreeGrafter"/>
</dbReference>
<feature type="region of interest" description="Disordered" evidence="1">
    <location>
        <begin position="1"/>
        <end position="92"/>
    </location>
</feature>
<accession>A0AAN7AM83</accession>
<feature type="compositionally biased region" description="Polar residues" evidence="1">
    <location>
        <begin position="36"/>
        <end position="47"/>
    </location>
</feature>
<dbReference type="GO" id="GO:0003713">
    <property type="term" value="F:transcription coactivator activity"/>
    <property type="evidence" value="ECO:0007669"/>
    <property type="project" value="TreeGrafter"/>
</dbReference>
<feature type="region of interest" description="Disordered" evidence="1">
    <location>
        <begin position="240"/>
        <end position="288"/>
    </location>
</feature>
<dbReference type="GO" id="GO:0003682">
    <property type="term" value="F:chromatin binding"/>
    <property type="evidence" value="ECO:0007669"/>
    <property type="project" value="TreeGrafter"/>
</dbReference>
<reference evidence="3" key="2">
    <citation type="submission" date="2023-05" db="EMBL/GenBank/DDBJ databases">
        <authorList>
            <consortium name="Lawrence Berkeley National Laboratory"/>
            <person name="Steindorff A."/>
            <person name="Hensen N."/>
            <person name="Bonometti L."/>
            <person name="Westerberg I."/>
            <person name="Brannstrom I.O."/>
            <person name="Guillou S."/>
            <person name="Cros-Aarteil S."/>
            <person name="Calhoun S."/>
            <person name="Haridas S."/>
            <person name="Kuo A."/>
            <person name="Mondo S."/>
            <person name="Pangilinan J."/>
            <person name="Riley R."/>
            <person name="Labutti K."/>
            <person name="Andreopoulos B."/>
            <person name="Lipzen A."/>
            <person name="Chen C."/>
            <person name="Yanf M."/>
            <person name="Daum C."/>
            <person name="Ng V."/>
            <person name="Clum A."/>
            <person name="Ohm R."/>
            <person name="Martin F."/>
            <person name="Silar P."/>
            <person name="Natvig D."/>
            <person name="Lalanne C."/>
            <person name="Gautier V."/>
            <person name="Ament-Velasquez S.L."/>
            <person name="Kruys A."/>
            <person name="Hutchinson M.I."/>
            <person name="Powell A.J."/>
            <person name="Barry K."/>
            <person name="Miller A.N."/>
            <person name="Grigoriev I.V."/>
            <person name="Debuchy R."/>
            <person name="Gladieux P."/>
            <person name="Thoren M.H."/>
            <person name="Johannesson H."/>
        </authorList>
    </citation>
    <scope>NUCLEOTIDE SEQUENCE</scope>
    <source>
        <strain evidence="3">PSN309</strain>
    </source>
</reference>
<dbReference type="InterPro" id="IPR007526">
    <property type="entry name" value="SWIRM"/>
</dbReference>
<dbReference type="Proteomes" id="UP001302126">
    <property type="component" value="Unassembled WGS sequence"/>
</dbReference>
<dbReference type="EMBL" id="MU864365">
    <property type="protein sequence ID" value="KAK4190585.1"/>
    <property type="molecule type" value="Genomic_DNA"/>
</dbReference>
<dbReference type="GO" id="GO:0006357">
    <property type="term" value="P:regulation of transcription by RNA polymerase II"/>
    <property type="evidence" value="ECO:0007669"/>
    <property type="project" value="TreeGrafter"/>
</dbReference>
<proteinExistence type="predicted"/>
<dbReference type="PROSITE" id="PS50934">
    <property type="entry name" value="SWIRM"/>
    <property type="match status" value="1"/>
</dbReference>
<sequence length="421" mass="47107">MQLSSSFGEDRKTTTQFWTSSSSSATLPPTPKSELTRPSAQDPSTLLSPPGGTLDDMHASNPLPDMVIPSGKVSAGGQRVRDLPSPPVSPCAKPADDRLSFVSRDVILFPHVEPASPPAGPLFPPVSEPLHTMDRLGAVEEQVMDEHIAARPLGLFRAVSPPSRDDYRKVLYFRSECLKMFSKDPRAYLRRERELLRSDRKTMAEVSRPHVRLPPILPAARSQALGVQHRVFQVPRPQVPRAPVSRVQKPKTSPKIKSQNPRPLRVSPTPTRPTIHVHTTPEPPRIRTVAPSREDKDFASLEDLSPPLSTLPLRPNSLKVDWKGNALDLRNDPHRHLLHPDELQLASSLRLDCATYLTSKRRIFISRLECARRGKEFRKTDAQQACKIDVNKASKLWQAFEKVGWLDLKWVQGYLARGPGH</sequence>
<comment type="caution">
    <text evidence="3">The sequence shown here is derived from an EMBL/GenBank/DDBJ whole genome shotgun (WGS) entry which is preliminary data.</text>
</comment>
<evidence type="ECO:0000313" key="4">
    <source>
        <dbReference type="Proteomes" id="UP001302126"/>
    </source>
</evidence>
<evidence type="ECO:0000313" key="3">
    <source>
        <dbReference type="EMBL" id="KAK4190585.1"/>
    </source>
</evidence>
<organism evidence="3 4">
    <name type="scientific">Podospora australis</name>
    <dbReference type="NCBI Taxonomy" id="1536484"/>
    <lineage>
        <taxon>Eukaryota</taxon>
        <taxon>Fungi</taxon>
        <taxon>Dikarya</taxon>
        <taxon>Ascomycota</taxon>
        <taxon>Pezizomycotina</taxon>
        <taxon>Sordariomycetes</taxon>
        <taxon>Sordariomycetidae</taxon>
        <taxon>Sordariales</taxon>
        <taxon>Podosporaceae</taxon>
        <taxon>Podospora</taxon>
    </lineage>
</organism>